<dbReference type="InterPro" id="IPR012354">
    <property type="entry name" value="Esterase_lipase"/>
</dbReference>
<dbReference type="Proteomes" id="UP000616499">
    <property type="component" value="Unassembled WGS sequence"/>
</dbReference>
<dbReference type="SUPFAM" id="SSF53474">
    <property type="entry name" value="alpha/beta-Hydrolases"/>
    <property type="match status" value="1"/>
</dbReference>
<dbReference type="InterPro" id="IPR029058">
    <property type="entry name" value="AB_hydrolase_fold"/>
</dbReference>
<comment type="caution">
    <text evidence="2">The sequence shown here is derived from an EMBL/GenBank/DDBJ whole genome shotgun (WGS) entry which is preliminary data.</text>
</comment>
<proteinExistence type="predicted"/>
<evidence type="ECO:0000313" key="3">
    <source>
        <dbReference type="Proteomes" id="UP000616499"/>
    </source>
</evidence>
<reference evidence="3" key="1">
    <citation type="journal article" date="2019" name="Int. J. Syst. Evol. Microbiol.">
        <title>The Global Catalogue of Microorganisms (GCM) 10K type strain sequencing project: providing services to taxonomists for standard genome sequencing and annotation.</title>
        <authorList>
            <consortium name="The Broad Institute Genomics Platform"/>
            <consortium name="The Broad Institute Genome Sequencing Center for Infectious Disease"/>
            <person name="Wu L."/>
            <person name="Ma J."/>
        </authorList>
    </citation>
    <scope>NUCLEOTIDE SEQUENCE [LARGE SCALE GENOMIC DNA]</scope>
    <source>
        <strain evidence="3">JCM 13501</strain>
    </source>
</reference>
<dbReference type="PANTHER" id="PTHR11614">
    <property type="entry name" value="PHOSPHOLIPASE-RELATED"/>
    <property type="match status" value="1"/>
</dbReference>
<protein>
    <recommendedName>
        <fullName evidence="1">Serine aminopeptidase S33 domain-containing protein</fullName>
    </recommendedName>
</protein>
<dbReference type="PIRSF" id="PIRSF017388">
    <property type="entry name" value="Esterase_lipase"/>
    <property type="match status" value="1"/>
</dbReference>
<name>A0ABQ2GS32_9PSED</name>
<feature type="domain" description="Serine aminopeptidase S33" evidence="1">
    <location>
        <begin position="15"/>
        <end position="251"/>
    </location>
</feature>
<dbReference type="Pfam" id="PF12146">
    <property type="entry name" value="Hydrolase_4"/>
    <property type="match status" value="1"/>
</dbReference>
<dbReference type="InterPro" id="IPR051044">
    <property type="entry name" value="MAG_DAG_Lipase"/>
</dbReference>
<gene>
    <name evidence="2" type="ORF">GCM10009425_21940</name>
</gene>
<organism evidence="2 3">
    <name type="scientific">Pseudomonas asuensis</name>
    <dbReference type="NCBI Taxonomy" id="1825787"/>
    <lineage>
        <taxon>Bacteria</taxon>
        <taxon>Pseudomonadati</taxon>
        <taxon>Pseudomonadota</taxon>
        <taxon>Gammaproteobacteria</taxon>
        <taxon>Pseudomonadales</taxon>
        <taxon>Pseudomonadaceae</taxon>
        <taxon>Pseudomonas</taxon>
    </lineage>
</organism>
<dbReference type="RefSeq" id="WP_188866164.1">
    <property type="nucleotide sequence ID" value="NZ_BMNW01000004.1"/>
</dbReference>
<sequence length="284" mass="31300">MTEHEFFLEGGRTGVLLIHGLTGTPNEMRLFGRGLNKAGFTVYGVQLAGHCGTADDLVETRWQDWYASVCAAADRLREQVDHLFVAGLSMGALLALKLAADQPDRVTGVAALATMFRHDGWSMPFYTRFCFILPICKALGIGRKTMFIEQPPYGIKDEKLRAYIVDQMNSGDSAAAGLPGNPWWAVAEMYALATQVRKQLSDITSHCLVMHATQDDIASLDHNARLVERSVKGPVTTVWLEDSYHMVTVDRERRKVASETVAFIQKALAAKQQTVAPVADRAMA</sequence>
<accession>A0ABQ2GS32</accession>
<evidence type="ECO:0000313" key="2">
    <source>
        <dbReference type="EMBL" id="GGM10516.1"/>
    </source>
</evidence>
<dbReference type="Gene3D" id="3.40.50.1820">
    <property type="entry name" value="alpha/beta hydrolase"/>
    <property type="match status" value="1"/>
</dbReference>
<evidence type="ECO:0000259" key="1">
    <source>
        <dbReference type="Pfam" id="PF12146"/>
    </source>
</evidence>
<dbReference type="InterPro" id="IPR022742">
    <property type="entry name" value="Hydrolase_4"/>
</dbReference>
<keyword evidence="3" id="KW-1185">Reference proteome</keyword>
<dbReference type="EMBL" id="BMNW01000004">
    <property type="protein sequence ID" value="GGM10516.1"/>
    <property type="molecule type" value="Genomic_DNA"/>
</dbReference>